<evidence type="ECO:0000256" key="2">
    <source>
        <dbReference type="ARBA" id="ARBA00022741"/>
    </source>
</evidence>
<dbReference type="GO" id="GO:0005634">
    <property type="term" value="C:nucleus"/>
    <property type="evidence" value="ECO:0007669"/>
    <property type="project" value="Ensembl"/>
</dbReference>
<comment type="similarity">
    <text evidence="1">Belongs to the Schlafen family. Subgroup III subfamily.</text>
</comment>
<feature type="domain" description="Poxin-Schlafen/Schlafen-like N-terminal" evidence="5">
    <location>
        <begin position="82"/>
        <end position="186"/>
    </location>
</feature>
<evidence type="ECO:0000259" key="4">
    <source>
        <dbReference type="Pfam" id="PF04326"/>
    </source>
</evidence>
<dbReference type="AlphaFoldDB" id="A0A8C6R2Y2"/>
<dbReference type="GeneTree" id="ENSGT00410000025651"/>
<dbReference type="InterPro" id="IPR031450">
    <property type="entry name" value="Poxin-SLFN/SLFN_N"/>
</dbReference>
<evidence type="ECO:0000256" key="1">
    <source>
        <dbReference type="ARBA" id="ARBA00010114"/>
    </source>
</evidence>
<dbReference type="Ensembl" id="ENSNGAT00000017824.1">
    <property type="protein sequence ID" value="ENSNGAP00000012268.1"/>
    <property type="gene ID" value="ENSNGAG00000014194.1"/>
</dbReference>
<name>A0A8C6R2Y2_NANGA</name>
<dbReference type="FunFam" id="3.30.950.30:FF:000001">
    <property type="entry name" value="Schlafen family member 14"/>
    <property type="match status" value="1"/>
</dbReference>
<proteinExistence type="inferred from homology"/>
<sequence>MSFQVDLELNFAECIINGEKATLGVRQRMEMDPLLRTKQNEFILQAICALLNSGGGVIVVEIENEDYNHEGDGLGLDLPAMFRNHLDDMQQGNRFLIFVNSWNAEVSGVRLATLCSNLYLRHGTSTGIMDSLDALRFLQRRVRVLRKDDYPNSLSPREAQAEGNMRALADDLFDRGKLQYLEKLNFSESLHVVFQMFSADLTQGIKESLPKYVSALANTEGGYVFFGVHDETHQVIGCEKEKVNLHTLRVSIDCCIRKMPVHHFCAQNYRVQYVLKFLEVYDKGVLRGYVCAIKVEQFCCAAFAKAPSSWEMKENQMKLATKDWAAWMMETDPELSRCPQMVLARSMLKGTPRSRTVCTLTNLKRLEELQKDYFPVSPGRIVYTPESVYKELFLRHKGLRDLISTETRPFSQGILIFSHSWAVDLGLQRKQGVICDALLISQNNSPILYTVCNKWDLGYWNYSKRVAYSLKERLVNTGGYTGRLGIIPLVFQLNSDKSVKAIHSSEIQVYPESYNFTTMEQMEALLQSLVIVLFGFRSFLNEELYSDNLTLLTDQQYELLSKNLHKTRELFVHGLPGSGKTILALGVMEKIRNVFDCQSNDILYICENVPLKKFVRRGFCQAVTRKVFLKNTFENIQHIVVDEAQNFRTEDGDWYAKAKSITQRRRDGPGILCIFLDYFQINHLCCSGLPDLQHQEPIIKLTRMLHNGEEIANYLQGVMQVIRENPPPNVPSKALMIGQELRWVQGISGNLEITEHSDLDKLAICVAEKCRFLWVCGYYPKDVAVLFSKANDIEKYKDKFQLAMRRRSTSQCDGESYLLVHIGDALDAVANEIVLDTVNRFSGLERSIVFGVIPREPETAIFYSVLLCLASRAKTHLFILKVSL</sequence>
<dbReference type="PANTHER" id="PTHR12155">
    <property type="entry name" value="SCHLAFEN"/>
    <property type="match status" value="1"/>
</dbReference>
<keyword evidence="3" id="KW-0067">ATP-binding</keyword>
<dbReference type="Pfam" id="PF17057">
    <property type="entry name" value="B3R"/>
    <property type="match status" value="1"/>
</dbReference>
<dbReference type="InterPro" id="IPR027417">
    <property type="entry name" value="P-loop_NTPase"/>
</dbReference>
<dbReference type="Proteomes" id="UP000694381">
    <property type="component" value="Unassembled WGS sequence"/>
</dbReference>
<keyword evidence="2" id="KW-0547">Nucleotide-binding</keyword>
<dbReference type="Pfam" id="PF04326">
    <property type="entry name" value="SLFN_AlbA_2"/>
    <property type="match status" value="1"/>
</dbReference>
<dbReference type="FunFam" id="3.40.50.300:FF:001322">
    <property type="entry name" value="Schlafen family member 11"/>
    <property type="match status" value="1"/>
</dbReference>
<reference evidence="7" key="2">
    <citation type="submission" date="2025-09" db="UniProtKB">
        <authorList>
            <consortium name="Ensembl"/>
        </authorList>
    </citation>
    <scope>IDENTIFICATION</scope>
</reference>
<dbReference type="SUPFAM" id="SSF52540">
    <property type="entry name" value="P-loop containing nucleoside triphosphate hydrolases"/>
    <property type="match status" value="1"/>
</dbReference>
<dbReference type="InterPro" id="IPR038461">
    <property type="entry name" value="Schlafen_AlbA_2_dom_sf"/>
</dbReference>
<evidence type="ECO:0000313" key="8">
    <source>
        <dbReference type="Proteomes" id="UP000694381"/>
    </source>
</evidence>
<gene>
    <name evidence="7" type="primary">LOC103746058</name>
</gene>
<keyword evidence="8" id="KW-1185">Reference proteome</keyword>
<dbReference type="GO" id="GO:0005524">
    <property type="term" value="F:ATP binding"/>
    <property type="evidence" value="ECO:0007669"/>
    <property type="project" value="UniProtKB-KW"/>
</dbReference>
<dbReference type="OMA" id="RTVCTHK"/>
<dbReference type="InterPro" id="IPR048729">
    <property type="entry name" value="SLFN_GTPase-like"/>
</dbReference>
<evidence type="ECO:0000259" key="5">
    <source>
        <dbReference type="Pfam" id="PF17057"/>
    </source>
</evidence>
<feature type="domain" description="Schlafen AlbA-2" evidence="4">
    <location>
        <begin position="207"/>
        <end position="301"/>
    </location>
</feature>
<dbReference type="InterPro" id="IPR007421">
    <property type="entry name" value="Schlafen_AlbA_2_dom"/>
</dbReference>
<dbReference type="Gene3D" id="3.30.950.30">
    <property type="entry name" value="Schlafen, AAA domain"/>
    <property type="match status" value="1"/>
</dbReference>
<dbReference type="InterPro" id="IPR029684">
    <property type="entry name" value="Schlafen"/>
</dbReference>
<evidence type="ECO:0000256" key="3">
    <source>
        <dbReference type="ARBA" id="ARBA00022840"/>
    </source>
</evidence>
<dbReference type="PANTHER" id="PTHR12155:SF26">
    <property type="entry name" value="SCHLAFEN FAMILY MEMBER 5"/>
    <property type="match status" value="1"/>
</dbReference>
<reference evidence="7" key="1">
    <citation type="submission" date="2025-08" db="UniProtKB">
        <authorList>
            <consortium name="Ensembl"/>
        </authorList>
    </citation>
    <scope>IDENTIFICATION</scope>
</reference>
<accession>A0A8C6R2Y2</accession>
<evidence type="ECO:0000259" key="6">
    <source>
        <dbReference type="Pfam" id="PF21026"/>
    </source>
</evidence>
<organism evidence="7 8">
    <name type="scientific">Nannospalax galili</name>
    <name type="common">Northern Israeli blind subterranean mole rat</name>
    <name type="synonym">Spalax galili</name>
    <dbReference type="NCBI Taxonomy" id="1026970"/>
    <lineage>
        <taxon>Eukaryota</taxon>
        <taxon>Metazoa</taxon>
        <taxon>Chordata</taxon>
        <taxon>Craniata</taxon>
        <taxon>Vertebrata</taxon>
        <taxon>Euteleostomi</taxon>
        <taxon>Mammalia</taxon>
        <taxon>Eutheria</taxon>
        <taxon>Euarchontoglires</taxon>
        <taxon>Glires</taxon>
        <taxon>Rodentia</taxon>
        <taxon>Myomorpha</taxon>
        <taxon>Muroidea</taxon>
        <taxon>Spalacidae</taxon>
        <taxon>Spalacinae</taxon>
        <taxon>Nannospalax</taxon>
    </lineage>
</organism>
<feature type="domain" description="Schlafen GTPase-like" evidence="6">
    <location>
        <begin position="380"/>
        <end position="515"/>
    </location>
</feature>
<dbReference type="Pfam" id="PF21026">
    <property type="entry name" value="SLFN_GTPase-like"/>
    <property type="match status" value="1"/>
</dbReference>
<evidence type="ECO:0000313" key="7">
    <source>
        <dbReference type="Ensembl" id="ENSNGAP00000012268.1"/>
    </source>
</evidence>
<protein>
    <submittedName>
        <fullName evidence="7">Schlafen 5</fullName>
    </submittedName>
</protein>